<name>A0AAI9Y7K1_9PEZI</name>
<reference evidence="3" key="1">
    <citation type="submission" date="2016-11" db="EMBL/GenBank/DDBJ databases">
        <title>The genome sequence of Colletotrichum cuscutae.</title>
        <authorList>
            <person name="Baroncelli R."/>
        </authorList>
    </citation>
    <scope>NUCLEOTIDE SEQUENCE</scope>
    <source>
        <strain evidence="3">IMI 304802</strain>
    </source>
</reference>
<dbReference type="AlphaFoldDB" id="A0AAI9Y7K1"/>
<dbReference type="EMBL" id="MPDP01000099">
    <property type="protein sequence ID" value="KAK1481637.1"/>
    <property type="molecule type" value="Genomic_DNA"/>
</dbReference>
<feature type="compositionally biased region" description="Basic residues" evidence="1">
    <location>
        <begin position="156"/>
        <end position="165"/>
    </location>
</feature>
<comment type="caution">
    <text evidence="3">The sequence shown here is derived from an EMBL/GenBank/DDBJ whole genome shotgun (WGS) entry which is preliminary data.</text>
</comment>
<protein>
    <submittedName>
        <fullName evidence="3">Uncharacterized protein</fullName>
    </submittedName>
</protein>
<keyword evidence="2" id="KW-1133">Transmembrane helix</keyword>
<evidence type="ECO:0000256" key="1">
    <source>
        <dbReference type="SAM" id="MobiDB-lite"/>
    </source>
</evidence>
<feature type="transmembrane region" description="Helical" evidence="2">
    <location>
        <begin position="344"/>
        <end position="364"/>
    </location>
</feature>
<evidence type="ECO:0000313" key="4">
    <source>
        <dbReference type="Proteomes" id="UP001239213"/>
    </source>
</evidence>
<evidence type="ECO:0000313" key="3">
    <source>
        <dbReference type="EMBL" id="KAK1481637.1"/>
    </source>
</evidence>
<keyword evidence="4" id="KW-1185">Reference proteome</keyword>
<organism evidence="3 4">
    <name type="scientific">Colletotrichum cuscutae</name>
    <dbReference type="NCBI Taxonomy" id="1209917"/>
    <lineage>
        <taxon>Eukaryota</taxon>
        <taxon>Fungi</taxon>
        <taxon>Dikarya</taxon>
        <taxon>Ascomycota</taxon>
        <taxon>Pezizomycotina</taxon>
        <taxon>Sordariomycetes</taxon>
        <taxon>Hypocreomycetidae</taxon>
        <taxon>Glomerellales</taxon>
        <taxon>Glomerellaceae</taxon>
        <taxon>Colletotrichum</taxon>
        <taxon>Colletotrichum acutatum species complex</taxon>
    </lineage>
</organism>
<gene>
    <name evidence="3" type="ORF">CCUS01_15996</name>
</gene>
<keyword evidence="2" id="KW-0812">Transmembrane</keyword>
<sequence length="593" mass="67340">MEAKRWNMRNAHSSIVLRKQRTSFNRFGYFTDTATQRHAEATPVTNTAGGYRLERRGVFAAVGLSLVIPRVRSICRGRERDFRLAKEAELEEPEHPIVAERRWVKELDRIVEKGAPSGSPFLFRFLSVLLVVVVRGFSLEGTEGWLSNQQATIGNGRRKAGRRNGRRMEDGMERRRKGGELGHSRTRLKASKEGPRKVGIWNNSIKGRQQGLFLGKRMMVHTPHTAGLALTERDESLFFSSSLVPRRNFYRFTVFHPFFFFFRMEYSYGEPVSPLCKKKKKKLSTVASAILHMAVRLHNFELGVTLYLYVGLPSGPRSSRHFALIPSSIDSIGLAGKMKQTRPVTVIVIVVPAILFTCLAPWPFPPFHPINIQSLDALVAHPQLTPSSVPSLHLLSTDVGRWRWRRPRRCLYNTCQWRNLIHLQGSVYTINKICSNKSYSKDTYFFEILATLKLHTCTGRQSHSHLQSTVPIQALALSRSQLIFGLWRLPFPIDPLLYRPSLRLTVRFDSHLASSRSNSLSLRLSSWLRKNLQSSYRAKVRLGIREKKGASAANTVAAAATSRRATRGSHLLAVFTGKRIRVLSEFHESSSVD</sequence>
<proteinExistence type="predicted"/>
<feature type="region of interest" description="Disordered" evidence="1">
    <location>
        <begin position="156"/>
        <end position="193"/>
    </location>
</feature>
<keyword evidence="2" id="KW-0472">Membrane</keyword>
<evidence type="ECO:0000256" key="2">
    <source>
        <dbReference type="SAM" id="Phobius"/>
    </source>
</evidence>
<dbReference type="Proteomes" id="UP001239213">
    <property type="component" value="Unassembled WGS sequence"/>
</dbReference>
<accession>A0AAI9Y7K1</accession>
<feature type="compositionally biased region" description="Basic and acidic residues" evidence="1">
    <location>
        <begin position="166"/>
        <end position="183"/>
    </location>
</feature>